<protein>
    <submittedName>
        <fullName evidence="2">Uncharacterized protein</fullName>
    </submittedName>
</protein>
<feature type="coiled-coil region" evidence="1">
    <location>
        <begin position="9"/>
        <end position="43"/>
    </location>
</feature>
<dbReference type="AlphaFoldDB" id="A0A8H3LIV2"/>
<dbReference type="Pfam" id="PF06320">
    <property type="entry name" value="GCN5L1"/>
    <property type="match status" value="1"/>
</dbReference>
<reference evidence="2" key="1">
    <citation type="submission" date="2019-10" db="EMBL/GenBank/DDBJ databases">
        <title>Conservation and host-specific expression of non-tandemly repeated heterogenous ribosome RNA gene in arbuscular mycorrhizal fungi.</title>
        <authorList>
            <person name="Maeda T."/>
            <person name="Kobayashi Y."/>
            <person name="Nakagawa T."/>
            <person name="Ezawa T."/>
            <person name="Yamaguchi K."/>
            <person name="Bino T."/>
            <person name="Nishimoto Y."/>
            <person name="Shigenobu S."/>
            <person name="Kawaguchi M."/>
        </authorList>
    </citation>
    <scope>NUCLEOTIDE SEQUENCE</scope>
    <source>
        <strain evidence="2">HR1</strain>
    </source>
</reference>
<evidence type="ECO:0000313" key="2">
    <source>
        <dbReference type="EMBL" id="GES87025.1"/>
    </source>
</evidence>
<evidence type="ECO:0000256" key="1">
    <source>
        <dbReference type="SAM" id="Coils"/>
    </source>
</evidence>
<evidence type="ECO:0000313" key="3">
    <source>
        <dbReference type="Proteomes" id="UP000615446"/>
    </source>
</evidence>
<organism evidence="2 3">
    <name type="scientific">Rhizophagus clarus</name>
    <dbReference type="NCBI Taxonomy" id="94130"/>
    <lineage>
        <taxon>Eukaryota</taxon>
        <taxon>Fungi</taxon>
        <taxon>Fungi incertae sedis</taxon>
        <taxon>Mucoromycota</taxon>
        <taxon>Glomeromycotina</taxon>
        <taxon>Glomeromycetes</taxon>
        <taxon>Glomerales</taxon>
        <taxon>Glomeraceae</taxon>
        <taxon>Rhizophagus</taxon>
    </lineage>
</organism>
<name>A0A8H3LIV2_9GLOM</name>
<dbReference type="EMBL" id="BLAL01000162">
    <property type="protein sequence ID" value="GES87025.1"/>
    <property type="molecule type" value="Genomic_DNA"/>
</dbReference>
<keyword evidence="1" id="KW-0175">Coiled coil</keyword>
<sequence length="111" mass="13133">MLKNTYEMVGTLFDRIVELECKVNKLEQEMNRLKNEINKMNFFSVYQDWVKAFMNEVIKKLGGVDKWLLIESGLHYIRNDMEMTDEERQCVEDSKRILGDKDIGTICSMTL</sequence>
<proteinExistence type="predicted"/>
<comment type="caution">
    <text evidence="2">The sequence shown here is derived from an EMBL/GenBank/DDBJ whole genome shotgun (WGS) entry which is preliminary data.</text>
</comment>
<gene>
    <name evidence="2" type="ORF">RCL2_001405000</name>
</gene>
<dbReference type="Proteomes" id="UP000615446">
    <property type="component" value="Unassembled WGS sequence"/>
</dbReference>
<accession>A0A8H3LIV2</accession>
<dbReference type="OrthoDB" id="2372766at2759"/>